<keyword evidence="2" id="KW-0378">Hydrolase</keyword>
<sequence>MASNPPASCCATGFKHEGTAKGKLSNLKDFEVYVSYPDSGSTEKGILILTDIIGHKLINVQLIADQFAQKGYFVMIPDLFDGDPVPLNKPSDFDMPTWRNGKYHPDGTAHISSNIDPIVDACLSEMRTKYGCKKIGAVGYCFGAKYVVRHLQPKSGKVDVGYIAHPSHVTPEELRGIKGPLAIAAAETDSIFPAEKRRESEDILRELGLPYQINLYSGVKHGFAARGDPNDRIVAYAKVTAFVQAVQWFGEFLLSV</sequence>
<dbReference type="RefSeq" id="XP_046068158.1">
    <property type="nucleotide sequence ID" value="XM_046211943.1"/>
</dbReference>
<comment type="caution">
    <text evidence="2">The sequence shown here is derived from an EMBL/GenBank/DDBJ whole genome shotgun (WGS) entry which is preliminary data.</text>
</comment>
<dbReference type="SUPFAM" id="SSF53474">
    <property type="entry name" value="alpha/beta-Hydrolases"/>
    <property type="match status" value="1"/>
</dbReference>
<gene>
    <name evidence="2" type="ORF">BGW36DRAFT_304183</name>
</gene>
<dbReference type="Gene3D" id="3.40.50.1820">
    <property type="entry name" value="alpha/beta hydrolase"/>
    <property type="match status" value="1"/>
</dbReference>
<dbReference type="PANTHER" id="PTHR17630">
    <property type="entry name" value="DIENELACTONE HYDROLASE"/>
    <property type="match status" value="1"/>
</dbReference>
<feature type="domain" description="Dienelactone hydrolase" evidence="1">
    <location>
        <begin position="30"/>
        <end position="252"/>
    </location>
</feature>
<keyword evidence="3" id="KW-1185">Reference proteome</keyword>
<dbReference type="InterPro" id="IPR002925">
    <property type="entry name" value="Dienelactn_hydro"/>
</dbReference>
<dbReference type="Proteomes" id="UP001201262">
    <property type="component" value="Unassembled WGS sequence"/>
</dbReference>
<accession>A0AAD4KI35</accession>
<proteinExistence type="predicted"/>
<evidence type="ECO:0000259" key="1">
    <source>
        <dbReference type="Pfam" id="PF01738"/>
    </source>
</evidence>
<dbReference type="GeneID" id="70242230"/>
<dbReference type="PANTHER" id="PTHR17630:SF44">
    <property type="entry name" value="PROTEIN AIM2"/>
    <property type="match status" value="1"/>
</dbReference>
<evidence type="ECO:0000313" key="3">
    <source>
        <dbReference type="Proteomes" id="UP001201262"/>
    </source>
</evidence>
<protein>
    <submittedName>
        <fullName evidence="2">Dienelactone hydrolase</fullName>
    </submittedName>
</protein>
<dbReference type="InterPro" id="IPR029058">
    <property type="entry name" value="AB_hydrolase_fold"/>
</dbReference>
<dbReference type="AlphaFoldDB" id="A0AAD4KI35"/>
<dbReference type="GO" id="GO:0016787">
    <property type="term" value="F:hydrolase activity"/>
    <property type="evidence" value="ECO:0007669"/>
    <property type="project" value="UniProtKB-KW"/>
</dbReference>
<organism evidence="2 3">
    <name type="scientific">Talaromyces proteolyticus</name>
    <dbReference type="NCBI Taxonomy" id="1131652"/>
    <lineage>
        <taxon>Eukaryota</taxon>
        <taxon>Fungi</taxon>
        <taxon>Dikarya</taxon>
        <taxon>Ascomycota</taxon>
        <taxon>Pezizomycotina</taxon>
        <taxon>Eurotiomycetes</taxon>
        <taxon>Eurotiomycetidae</taxon>
        <taxon>Eurotiales</taxon>
        <taxon>Trichocomaceae</taxon>
        <taxon>Talaromyces</taxon>
        <taxon>Talaromyces sect. Bacilispori</taxon>
    </lineage>
</organism>
<dbReference type="Pfam" id="PF01738">
    <property type="entry name" value="DLH"/>
    <property type="match status" value="1"/>
</dbReference>
<reference evidence="2" key="1">
    <citation type="submission" date="2021-12" db="EMBL/GenBank/DDBJ databases">
        <title>Convergent genome expansion in fungi linked to evolution of root-endophyte symbiosis.</title>
        <authorList>
            <consortium name="DOE Joint Genome Institute"/>
            <person name="Ke Y.-H."/>
            <person name="Bonito G."/>
            <person name="Liao H.-L."/>
            <person name="Looney B."/>
            <person name="Rojas-Flechas A."/>
            <person name="Nash J."/>
            <person name="Hameed K."/>
            <person name="Schadt C."/>
            <person name="Martin F."/>
            <person name="Crous P.W."/>
            <person name="Miettinen O."/>
            <person name="Magnuson J.K."/>
            <person name="Labbe J."/>
            <person name="Jacobson D."/>
            <person name="Doktycz M.J."/>
            <person name="Veneault-Fourrey C."/>
            <person name="Kuo A."/>
            <person name="Mondo S."/>
            <person name="Calhoun S."/>
            <person name="Riley R."/>
            <person name="Ohm R."/>
            <person name="LaButti K."/>
            <person name="Andreopoulos B."/>
            <person name="Pangilinan J."/>
            <person name="Nolan M."/>
            <person name="Tritt A."/>
            <person name="Clum A."/>
            <person name="Lipzen A."/>
            <person name="Daum C."/>
            <person name="Barry K."/>
            <person name="Grigoriev I.V."/>
            <person name="Vilgalys R."/>
        </authorList>
    </citation>
    <scope>NUCLEOTIDE SEQUENCE</scope>
    <source>
        <strain evidence="2">PMI_201</strain>
    </source>
</reference>
<evidence type="ECO:0000313" key="2">
    <source>
        <dbReference type="EMBL" id="KAH8692161.1"/>
    </source>
</evidence>
<name>A0AAD4KI35_9EURO</name>
<dbReference type="EMBL" id="JAJTJA010000011">
    <property type="protein sequence ID" value="KAH8692161.1"/>
    <property type="molecule type" value="Genomic_DNA"/>
</dbReference>